<name>A0ABV8PYW2_9BACT</name>
<evidence type="ECO:0000256" key="1">
    <source>
        <dbReference type="ARBA" id="ARBA00004442"/>
    </source>
</evidence>
<keyword evidence="5" id="KW-0812">Transmembrane</keyword>
<dbReference type="EMBL" id="JBHSDC010000022">
    <property type="protein sequence ID" value="MFC4232626.1"/>
    <property type="molecule type" value="Genomic_DNA"/>
</dbReference>
<dbReference type="Pfam" id="PF02321">
    <property type="entry name" value="OEP"/>
    <property type="match status" value="2"/>
</dbReference>
<comment type="similarity">
    <text evidence="2">Belongs to the outer membrane factor (OMF) (TC 1.B.17) family.</text>
</comment>
<dbReference type="PANTHER" id="PTHR30026">
    <property type="entry name" value="OUTER MEMBRANE PROTEIN TOLC"/>
    <property type="match status" value="1"/>
</dbReference>
<organism evidence="10 11">
    <name type="scientific">Parasediminibacterium paludis</name>
    <dbReference type="NCBI Taxonomy" id="908966"/>
    <lineage>
        <taxon>Bacteria</taxon>
        <taxon>Pseudomonadati</taxon>
        <taxon>Bacteroidota</taxon>
        <taxon>Chitinophagia</taxon>
        <taxon>Chitinophagales</taxon>
        <taxon>Chitinophagaceae</taxon>
        <taxon>Parasediminibacterium</taxon>
    </lineage>
</organism>
<dbReference type="PANTHER" id="PTHR30026:SF20">
    <property type="entry name" value="OUTER MEMBRANE PROTEIN TOLC"/>
    <property type="match status" value="1"/>
</dbReference>
<evidence type="ECO:0000256" key="9">
    <source>
        <dbReference type="SAM" id="SignalP"/>
    </source>
</evidence>
<evidence type="ECO:0000256" key="2">
    <source>
        <dbReference type="ARBA" id="ARBA00007613"/>
    </source>
</evidence>
<dbReference type="RefSeq" id="WP_379014553.1">
    <property type="nucleotide sequence ID" value="NZ_JBHSDC010000022.1"/>
</dbReference>
<evidence type="ECO:0000256" key="5">
    <source>
        <dbReference type="ARBA" id="ARBA00022692"/>
    </source>
</evidence>
<gene>
    <name evidence="10" type="ORF">ACFOW1_12025</name>
</gene>
<keyword evidence="11" id="KW-1185">Reference proteome</keyword>
<dbReference type="InterPro" id="IPR003423">
    <property type="entry name" value="OMP_efflux"/>
</dbReference>
<keyword evidence="7" id="KW-0998">Cell outer membrane</keyword>
<evidence type="ECO:0000256" key="6">
    <source>
        <dbReference type="ARBA" id="ARBA00023136"/>
    </source>
</evidence>
<comment type="subcellular location">
    <subcellularLocation>
        <location evidence="1">Cell outer membrane</location>
    </subcellularLocation>
</comment>
<evidence type="ECO:0000256" key="7">
    <source>
        <dbReference type="ARBA" id="ARBA00023237"/>
    </source>
</evidence>
<dbReference type="SUPFAM" id="SSF56954">
    <property type="entry name" value="Outer membrane efflux proteins (OEP)"/>
    <property type="match status" value="1"/>
</dbReference>
<keyword evidence="8" id="KW-0175">Coiled coil</keyword>
<accession>A0ABV8PYW2</accession>
<dbReference type="Gene3D" id="1.20.1600.10">
    <property type="entry name" value="Outer membrane efflux proteins (OEP)"/>
    <property type="match status" value="1"/>
</dbReference>
<evidence type="ECO:0000256" key="8">
    <source>
        <dbReference type="SAM" id="Coils"/>
    </source>
</evidence>
<feature type="signal peptide" evidence="9">
    <location>
        <begin position="1"/>
        <end position="20"/>
    </location>
</feature>
<keyword evidence="3" id="KW-0813">Transport</keyword>
<keyword evidence="9" id="KW-0732">Signal</keyword>
<evidence type="ECO:0000256" key="4">
    <source>
        <dbReference type="ARBA" id="ARBA00022452"/>
    </source>
</evidence>
<evidence type="ECO:0000313" key="10">
    <source>
        <dbReference type="EMBL" id="MFC4232626.1"/>
    </source>
</evidence>
<evidence type="ECO:0000256" key="3">
    <source>
        <dbReference type="ARBA" id="ARBA00022448"/>
    </source>
</evidence>
<proteinExistence type="inferred from homology"/>
<keyword evidence="6" id="KW-0472">Membrane</keyword>
<feature type="coiled-coil region" evidence="8">
    <location>
        <begin position="326"/>
        <end position="361"/>
    </location>
</feature>
<dbReference type="Proteomes" id="UP001595906">
    <property type="component" value="Unassembled WGS sequence"/>
</dbReference>
<keyword evidence="4" id="KW-1134">Transmembrane beta strand</keyword>
<dbReference type="InterPro" id="IPR051906">
    <property type="entry name" value="TolC-like"/>
</dbReference>
<protein>
    <submittedName>
        <fullName evidence="10">TolC family protein</fullName>
    </submittedName>
</protein>
<sequence>MKKIVLIALFTSLAASGLQAQVQANSELKSLINKSFTYYPKVKEIENTVATAKQKLDVVSINTPVVDGNLSYRFIEPKIQIPIGAESFQFAPIHNVDANVAANYLLYDFGRLKANIEKAKADILLAEHNVDAVKYQLATQVSTIYYNIIYLQHAIAIQDSVLHFLAENKTVIDNKYQNGDALKFDQLNIKAQIDAEENRKVDLQNSLQKQQNLLAYTTGSKQSSGNIFDFEVALKDVDAALAETKANNIDYVLAKDKIKQALSDVAISKLGDKPTVSVGADAGFKNGYVPNVGEIRFNYNAGVALRIPIYEGGKTKKQVKLSETLVKQNELNIETLNNNYKKDLEQALTDVQSNLERIKNTEGQIEQAKYAQTIAATRFKNGVGTNLELTNASTNVQRAELTKLQYQYQLCLAKVELAKLIGYKYW</sequence>
<reference evidence="11" key="1">
    <citation type="journal article" date="2019" name="Int. J. Syst. Evol. Microbiol.">
        <title>The Global Catalogue of Microorganisms (GCM) 10K type strain sequencing project: providing services to taxonomists for standard genome sequencing and annotation.</title>
        <authorList>
            <consortium name="The Broad Institute Genomics Platform"/>
            <consortium name="The Broad Institute Genome Sequencing Center for Infectious Disease"/>
            <person name="Wu L."/>
            <person name="Ma J."/>
        </authorList>
    </citation>
    <scope>NUCLEOTIDE SEQUENCE [LARGE SCALE GENOMIC DNA]</scope>
    <source>
        <strain evidence="11">CECT 8010</strain>
    </source>
</reference>
<comment type="caution">
    <text evidence="10">The sequence shown here is derived from an EMBL/GenBank/DDBJ whole genome shotgun (WGS) entry which is preliminary data.</text>
</comment>
<evidence type="ECO:0000313" key="11">
    <source>
        <dbReference type="Proteomes" id="UP001595906"/>
    </source>
</evidence>
<feature type="chain" id="PRO_5047421009" evidence="9">
    <location>
        <begin position="21"/>
        <end position="426"/>
    </location>
</feature>